<dbReference type="RefSeq" id="XP_029645180.1">
    <property type="nucleotide sequence ID" value="XM_029789320.2"/>
</dbReference>
<accession>A0A6P7T468</accession>
<dbReference type="AlphaFoldDB" id="A0A6P7T468"/>
<evidence type="ECO:0000256" key="4">
    <source>
        <dbReference type="ARBA" id="ARBA00022753"/>
    </source>
</evidence>
<comment type="similarity">
    <text evidence="2">Belongs to the DENND10 family.</text>
</comment>
<dbReference type="GO" id="GO:0005085">
    <property type="term" value="F:guanyl-nucleotide exchange factor activity"/>
    <property type="evidence" value="ECO:0007669"/>
    <property type="project" value="UniProtKB-KW"/>
</dbReference>
<feature type="domain" description="UDENN" evidence="5">
    <location>
        <begin position="1"/>
        <end position="353"/>
    </location>
</feature>
<dbReference type="Pfam" id="PF08616">
    <property type="entry name" value="SPA"/>
    <property type="match status" value="1"/>
</dbReference>
<keyword evidence="4" id="KW-0967">Endosome</keyword>
<dbReference type="GO" id="GO:0031267">
    <property type="term" value="F:small GTPase binding"/>
    <property type="evidence" value="ECO:0007669"/>
    <property type="project" value="TreeGrafter"/>
</dbReference>
<dbReference type="GO" id="GO:0005770">
    <property type="term" value="C:late endosome"/>
    <property type="evidence" value="ECO:0007669"/>
    <property type="project" value="UniProtKB-SubCell"/>
</dbReference>
<evidence type="ECO:0000313" key="6">
    <source>
        <dbReference type="Proteomes" id="UP000515154"/>
    </source>
</evidence>
<evidence type="ECO:0000256" key="2">
    <source>
        <dbReference type="ARBA" id="ARBA00008641"/>
    </source>
</evidence>
<reference evidence="7" key="1">
    <citation type="submission" date="2025-08" db="UniProtKB">
        <authorList>
            <consortium name="RefSeq"/>
        </authorList>
    </citation>
    <scope>IDENTIFICATION</scope>
</reference>
<dbReference type="PANTHER" id="PTHR28544:SF1">
    <property type="entry name" value="DENN DOMAIN-CONTAINING PROTEIN 10-RELATED"/>
    <property type="match status" value="1"/>
</dbReference>
<evidence type="ECO:0000259" key="5">
    <source>
        <dbReference type="PROSITE" id="PS50211"/>
    </source>
</evidence>
<keyword evidence="6" id="KW-1185">Reference proteome</keyword>
<organism evidence="6 7">
    <name type="scientific">Octopus sinensis</name>
    <name type="common">East Asian common octopus</name>
    <dbReference type="NCBI Taxonomy" id="2607531"/>
    <lineage>
        <taxon>Eukaryota</taxon>
        <taxon>Metazoa</taxon>
        <taxon>Spiralia</taxon>
        <taxon>Lophotrochozoa</taxon>
        <taxon>Mollusca</taxon>
        <taxon>Cephalopoda</taxon>
        <taxon>Coleoidea</taxon>
        <taxon>Octopodiformes</taxon>
        <taxon>Octopoda</taxon>
        <taxon>Incirrata</taxon>
        <taxon>Octopodidae</taxon>
        <taxon>Octopus</taxon>
    </lineage>
</organism>
<protein>
    <submittedName>
        <fullName evidence="7">DENN domain-containing protein 10</fullName>
    </submittedName>
</protein>
<dbReference type="InterPro" id="IPR042431">
    <property type="entry name" value="FAM45"/>
</dbReference>
<dbReference type="GO" id="GO:2000641">
    <property type="term" value="P:regulation of early endosome to late endosome transport"/>
    <property type="evidence" value="ECO:0007669"/>
    <property type="project" value="TreeGrafter"/>
</dbReference>
<evidence type="ECO:0000313" key="7">
    <source>
        <dbReference type="RefSeq" id="XP_029645180.1"/>
    </source>
</evidence>
<dbReference type="KEGG" id="osn:115219200"/>
<evidence type="ECO:0000256" key="3">
    <source>
        <dbReference type="ARBA" id="ARBA00022658"/>
    </source>
</evidence>
<dbReference type="PROSITE" id="PS50211">
    <property type="entry name" value="DENN"/>
    <property type="match status" value="1"/>
</dbReference>
<dbReference type="GO" id="GO:0015031">
    <property type="term" value="P:protein transport"/>
    <property type="evidence" value="ECO:0007669"/>
    <property type="project" value="TreeGrafter"/>
</dbReference>
<comment type="subcellular location">
    <subcellularLocation>
        <location evidence="1">Late endosome</location>
    </subcellularLocation>
</comment>
<keyword evidence="3" id="KW-0344">Guanine-nucleotide releasing factor</keyword>
<sequence>MAGACQLLSIGLVEKDNNADSLFVWSYPSISGEQQEKFLHRCNVATEVSPHIEFLYSQSERHWYYIYTTQVPLNCHSLPKVTFVSLVLVAKTFQPEQYKALCEVLSSVYMKSASPATMLQCYLNVVTKGECKTEDKMHFTAKDFDVRQAYAASNLRNVIQIFGVETILIYTAQLLKKSIVVYHPKISELLTFIRSLPALAWHRQDWSNLFPYITLDNTDIETDLKSRTSYIAGFTDALIQNRSDLYDLLVNLQTREISVSPGAKESLAMGKLHKDIAMFMVKCAEDTDCSQQQLIKKISEKTKELLTNLTSLSETDETGKSYITLELLRSRKMPKNTETFLYNLAVCEGLAKY</sequence>
<proteinExistence type="inferred from homology"/>
<dbReference type="InterPro" id="IPR037516">
    <property type="entry name" value="Tripartite_DENN"/>
</dbReference>
<evidence type="ECO:0000256" key="1">
    <source>
        <dbReference type="ARBA" id="ARBA00004603"/>
    </source>
</evidence>
<dbReference type="PANTHER" id="PTHR28544">
    <property type="entry name" value="PROTEIN FAM45A-RELATED"/>
    <property type="match status" value="1"/>
</dbReference>
<dbReference type="Proteomes" id="UP000515154">
    <property type="component" value="Linkage group LG14"/>
</dbReference>
<name>A0A6P7T468_9MOLL</name>
<gene>
    <name evidence="7" type="primary">LOC115219200</name>
</gene>